<name>A0AAV7LP48_PLEWA</name>
<evidence type="ECO:0000313" key="3">
    <source>
        <dbReference type="EMBL" id="KAJ1092813.1"/>
    </source>
</evidence>
<keyword evidence="1" id="KW-0175">Coiled coil</keyword>
<feature type="region of interest" description="Disordered" evidence="2">
    <location>
        <begin position="248"/>
        <end position="277"/>
    </location>
</feature>
<evidence type="ECO:0000256" key="2">
    <source>
        <dbReference type="SAM" id="MobiDB-lite"/>
    </source>
</evidence>
<dbReference type="AlphaFoldDB" id="A0AAV7LP48"/>
<feature type="coiled-coil region" evidence="1">
    <location>
        <begin position="4"/>
        <end position="38"/>
    </location>
</feature>
<sequence length="324" mass="37439">MDTKSSLENRIDTVSQDLNLLRVEHRILTERVKSAEEVLNELNPMASDNQKQIQRLEAEVKILWRWVEEAEVRSRRNNVRFLGFPEKLLEQSTEIFLEQWLIKEVLNGVPSKFFSMERAHRVPRRPPAPGQPPRSLIARFLNYRDRNAILQQFCNKGPFRYEYSVVNAYADFTQEVQRQPNSYAKTKQRLHEHNIKYALLFTAKLRVISDDRTHVFTSPEDAWMWLHAKGLTRSQEGTDEGEEWLISPSQKCSKKRPKGQPTEKQAAEERAKVLKETPLLTQNSFEALRALPVDSLESDSASSDSTLTDVLKGPKLTPRSADAL</sequence>
<dbReference type="Proteomes" id="UP001066276">
    <property type="component" value="Chromosome 11"/>
</dbReference>
<proteinExistence type="predicted"/>
<evidence type="ECO:0000313" key="4">
    <source>
        <dbReference type="Proteomes" id="UP001066276"/>
    </source>
</evidence>
<dbReference type="PANTHER" id="PTHR11505">
    <property type="entry name" value="L1 TRANSPOSABLE ELEMENT-RELATED"/>
    <property type="match status" value="1"/>
</dbReference>
<organism evidence="3 4">
    <name type="scientific">Pleurodeles waltl</name>
    <name type="common">Iberian ribbed newt</name>
    <dbReference type="NCBI Taxonomy" id="8319"/>
    <lineage>
        <taxon>Eukaryota</taxon>
        <taxon>Metazoa</taxon>
        <taxon>Chordata</taxon>
        <taxon>Craniata</taxon>
        <taxon>Vertebrata</taxon>
        <taxon>Euteleostomi</taxon>
        <taxon>Amphibia</taxon>
        <taxon>Batrachia</taxon>
        <taxon>Caudata</taxon>
        <taxon>Salamandroidea</taxon>
        <taxon>Salamandridae</taxon>
        <taxon>Pleurodelinae</taxon>
        <taxon>Pleurodeles</taxon>
    </lineage>
</organism>
<accession>A0AAV7LP48</accession>
<comment type="caution">
    <text evidence="3">The sequence shown here is derived from an EMBL/GenBank/DDBJ whole genome shotgun (WGS) entry which is preliminary data.</text>
</comment>
<gene>
    <name evidence="3" type="ORF">NDU88_005923</name>
</gene>
<dbReference type="InterPro" id="IPR004244">
    <property type="entry name" value="Transposase_22"/>
</dbReference>
<feature type="region of interest" description="Disordered" evidence="2">
    <location>
        <begin position="293"/>
        <end position="324"/>
    </location>
</feature>
<protein>
    <submittedName>
        <fullName evidence="3">Uncharacterized protein</fullName>
    </submittedName>
</protein>
<reference evidence="3" key="1">
    <citation type="journal article" date="2022" name="bioRxiv">
        <title>Sequencing and chromosome-scale assembly of the giantPleurodeles waltlgenome.</title>
        <authorList>
            <person name="Brown T."/>
            <person name="Elewa A."/>
            <person name="Iarovenko S."/>
            <person name="Subramanian E."/>
            <person name="Araus A.J."/>
            <person name="Petzold A."/>
            <person name="Susuki M."/>
            <person name="Suzuki K.-i.T."/>
            <person name="Hayashi T."/>
            <person name="Toyoda A."/>
            <person name="Oliveira C."/>
            <person name="Osipova E."/>
            <person name="Leigh N.D."/>
            <person name="Simon A."/>
            <person name="Yun M.H."/>
        </authorList>
    </citation>
    <scope>NUCLEOTIDE SEQUENCE</scope>
    <source>
        <strain evidence="3">20211129_DDA</strain>
        <tissue evidence="3">Liver</tissue>
    </source>
</reference>
<feature type="compositionally biased region" description="Basic and acidic residues" evidence="2">
    <location>
        <begin position="265"/>
        <end position="275"/>
    </location>
</feature>
<dbReference type="Gene3D" id="3.30.70.1820">
    <property type="entry name" value="L1 transposable element, RRM domain"/>
    <property type="match status" value="1"/>
</dbReference>
<keyword evidence="4" id="KW-1185">Reference proteome</keyword>
<dbReference type="EMBL" id="JANPWB010000015">
    <property type="protein sequence ID" value="KAJ1092813.1"/>
    <property type="molecule type" value="Genomic_DNA"/>
</dbReference>
<evidence type="ECO:0000256" key="1">
    <source>
        <dbReference type="SAM" id="Coils"/>
    </source>
</evidence>
<feature type="compositionally biased region" description="Low complexity" evidence="2">
    <location>
        <begin position="294"/>
        <end position="309"/>
    </location>
</feature>